<gene>
    <name evidence="2" type="ORF">PSHT_09672</name>
</gene>
<comment type="caution">
    <text evidence="2">The sequence shown here is derived from an EMBL/GenBank/DDBJ whole genome shotgun (WGS) entry which is preliminary data.</text>
</comment>
<reference evidence="3" key="2">
    <citation type="journal article" date="2018" name="BMC Genomics">
        <title>Genomic insights into host adaptation between the wheat stripe rust pathogen (Puccinia striiformis f. sp. tritici) and the barley stripe rust pathogen (Puccinia striiformis f. sp. hordei).</title>
        <authorList>
            <person name="Xia C."/>
            <person name="Wang M."/>
            <person name="Yin C."/>
            <person name="Cornejo O.E."/>
            <person name="Hulbert S.H."/>
            <person name="Chen X."/>
        </authorList>
    </citation>
    <scope>NUCLEOTIDE SEQUENCE [LARGE SCALE GENOMIC DNA]</scope>
    <source>
        <strain evidence="3">93TX-2</strain>
    </source>
</reference>
<dbReference type="VEuPathDB" id="FungiDB:PSHT_09672"/>
<dbReference type="VEuPathDB" id="FungiDB:PSTT_07500"/>
<name>A0A2S4VF88_9BASI</name>
<reference evidence="2 3" key="1">
    <citation type="submission" date="2017-12" db="EMBL/GenBank/DDBJ databases">
        <title>Gene loss provides genomic basis for host adaptation in cereal stripe rust fungi.</title>
        <authorList>
            <person name="Xia C."/>
        </authorList>
    </citation>
    <scope>NUCLEOTIDE SEQUENCE [LARGE SCALE GENOMIC DNA]</scope>
    <source>
        <strain evidence="2 3">93TX-2</strain>
    </source>
</reference>
<dbReference type="OrthoDB" id="2497941at2759"/>
<reference evidence="3" key="3">
    <citation type="journal article" date="2018" name="Mol. Plant Microbe Interact.">
        <title>Genome sequence resources for the wheat stripe rust pathogen (Puccinia striiformis f. sp. tritici) and the barley stripe rust pathogen (Puccinia striiformis f. sp. hordei).</title>
        <authorList>
            <person name="Xia C."/>
            <person name="Wang M."/>
            <person name="Yin C."/>
            <person name="Cornejo O.E."/>
            <person name="Hulbert S.H."/>
            <person name="Chen X."/>
        </authorList>
    </citation>
    <scope>NUCLEOTIDE SEQUENCE [LARGE SCALE GENOMIC DNA]</scope>
    <source>
        <strain evidence="3">93TX-2</strain>
    </source>
</reference>
<dbReference type="Proteomes" id="UP000238274">
    <property type="component" value="Unassembled WGS sequence"/>
</dbReference>
<protein>
    <submittedName>
        <fullName evidence="2">Uncharacterized protein</fullName>
    </submittedName>
</protein>
<evidence type="ECO:0000313" key="3">
    <source>
        <dbReference type="Proteomes" id="UP000238274"/>
    </source>
</evidence>
<evidence type="ECO:0000313" key="2">
    <source>
        <dbReference type="EMBL" id="POW08183.1"/>
    </source>
</evidence>
<dbReference type="AlphaFoldDB" id="A0A2S4VF88"/>
<evidence type="ECO:0000256" key="1">
    <source>
        <dbReference type="SAM" id="MobiDB-lite"/>
    </source>
</evidence>
<dbReference type="EMBL" id="PKSM01000139">
    <property type="protein sequence ID" value="POW08183.1"/>
    <property type="molecule type" value="Genomic_DNA"/>
</dbReference>
<keyword evidence="3" id="KW-1185">Reference proteome</keyword>
<accession>A0A2S4VF88</accession>
<feature type="region of interest" description="Disordered" evidence="1">
    <location>
        <begin position="31"/>
        <end position="54"/>
    </location>
</feature>
<sequence>MASLISRSLLSGLIRPQNILGSSTITRRWASTSEIETETNEPSRQVYNPTPNPTYSCSRRLGPNGGILLSATAVQNLFNYPEFKHQKRPILPYKTWRLVCLLIISLLSKKNTAILCCLLYSNPLSFFL</sequence>
<organism evidence="2 3">
    <name type="scientific">Puccinia striiformis</name>
    <dbReference type="NCBI Taxonomy" id="27350"/>
    <lineage>
        <taxon>Eukaryota</taxon>
        <taxon>Fungi</taxon>
        <taxon>Dikarya</taxon>
        <taxon>Basidiomycota</taxon>
        <taxon>Pucciniomycotina</taxon>
        <taxon>Pucciniomycetes</taxon>
        <taxon>Pucciniales</taxon>
        <taxon>Pucciniaceae</taxon>
        <taxon>Puccinia</taxon>
    </lineage>
</organism>
<proteinExistence type="predicted"/>